<dbReference type="KEGG" id="fmr:Fuma_04079"/>
<evidence type="ECO:0000313" key="2">
    <source>
        <dbReference type="Proteomes" id="UP000187735"/>
    </source>
</evidence>
<dbReference type="Pfam" id="PF13671">
    <property type="entry name" value="AAA_33"/>
    <property type="match status" value="1"/>
</dbReference>
<name>A0A1P8WK49_9PLAN</name>
<dbReference type="AlphaFoldDB" id="A0A1P8WK49"/>
<dbReference type="Proteomes" id="UP000187735">
    <property type="component" value="Chromosome"/>
</dbReference>
<proteinExistence type="predicted"/>
<dbReference type="STRING" id="1891926.Fuma_04079"/>
<evidence type="ECO:0000313" key="1">
    <source>
        <dbReference type="EMBL" id="APZ94447.1"/>
    </source>
</evidence>
<dbReference type="RefSeq" id="WP_077025747.1">
    <property type="nucleotide sequence ID" value="NZ_CP017641.1"/>
</dbReference>
<dbReference type="PANTHER" id="PTHR39206">
    <property type="entry name" value="SLL8004 PROTEIN"/>
    <property type="match status" value="1"/>
</dbReference>
<dbReference type="Gene3D" id="3.40.50.300">
    <property type="entry name" value="P-loop containing nucleotide triphosphate hydrolases"/>
    <property type="match status" value="1"/>
</dbReference>
<dbReference type="SUPFAM" id="SSF52540">
    <property type="entry name" value="P-loop containing nucleoside triphosphate hydrolases"/>
    <property type="match status" value="1"/>
</dbReference>
<protein>
    <submittedName>
        <fullName evidence="1">Zeta toxin</fullName>
    </submittedName>
</protein>
<dbReference type="EMBL" id="CP017641">
    <property type="protein sequence ID" value="APZ94447.1"/>
    <property type="molecule type" value="Genomic_DNA"/>
</dbReference>
<dbReference type="PANTHER" id="PTHR39206:SF1">
    <property type="entry name" value="SLL8004 PROTEIN"/>
    <property type="match status" value="1"/>
</dbReference>
<dbReference type="OrthoDB" id="9791543at2"/>
<keyword evidence="2" id="KW-1185">Reference proteome</keyword>
<dbReference type="InterPro" id="IPR027417">
    <property type="entry name" value="P-loop_NTPase"/>
</dbReference>
<reference evidence="1 2" key="1">
    <citation type="journal article" date="2016" name="Front. Microbiol.">
        <title>Fuerstia marisgermanicae gen. nov., sp. nov., an Unusual Member of the Phylum Planctomycetes from the German Wadden Sea.</title>
        <authorList>
            <person name="Kohn T."/>
            <person name="Heuer A."/>
            <person name="Jogler M."/>
            <person name="Vollmers J."/>
            <person name="Boedeker C."/>
            <person name="Bunk B."/>
            <person name="Rast P."/>
            <person name="Borchert D."/>
            <person name="Glockner I."/>
            <person name="Freese H.M."/>
            <person name="Klenk H.P."/>
            <person name="Overmann J."/>
            <person name="Kaster A.K."/>
            <person name="Rohde M."/>
            <person name="Wiegand S."/>
            <person name="Jogler C."/>
        </authorList>
    </citation>
    <scope>NUCLEOTIDE SEQUENCE [LARGE SCALE GENOMIC DNA]</scope>
    <source>
        <strain evidence="1 2">NH11</strain>
    </source>
</reference>
<sequence length="141" mass="15452">MNDLPPQMIIVGGPNGAGKTTFVRESQEQFGYTYLGADKIAADICPESPESVAMEAGRQFIIQIAALIGSRENFVVESTLSGRSFRRSIEAARRTGYVVDTTFVFVKSTDASIARVAQRVRVHPLSGMFCCRLKKQVYPDG</sequence>
<accession>A0A1P8WK49</accession>
<organism evidence="1 2">
    <name type="scientific">Fuerstiella marisgermanici</name>
    <dbReference type="NCBI Taxonomy" id="1891926"/>
    <lineage>
        <taxon>Bacteria</taxon>
        <taxon>Pseudomonadati</taxon>
        <taxon>Planctomycetota</taxon>
        <taxon>Planctomycetia</taxon>
        <taxon>Planctomycetales</taxon>
        <taxon>Planctomycetaceae</taxon>
        <taxon>Fuerstiella</taxon>
    </lineage>
</organism>
<gene>
    <name evidence="1" type="ORF">Fuma_04079</name>
</gene>